<dbReference type="Proteomes" id="UP000682134">
    <property type="component" value="Unassembled WGS sequence"/>
</dbReference>
<organism evidence="2 3">
    <name type="scientific">Gottfriedia endophytica</name>
    <dbReference type="NCBI Taxonomy" id="2820819"/>
    <lineage>
        <taxon>Bacteria</taxon>
        <taxon>Bacillati</taxon>
        <taxon>Bacillota</taxon>
        <taxon>Bacilli</taxon>
        <taxon>Bacillales</taxon>
        <taxon>Bacillaceae</taxon>
        <taxon>Gottfriedia</taxon>
    </lineage>
</organism>
<evidence type="ECO:0000313" key="3">
    <source>
        <dbReference type="Proteomes" id="UP000682134"/>
    </source>
</evidence>
<sequence>MNITFMKFFIILNVLFLLISIILYWWRNEKYIMYLRGIRKTYYFAGLSVVLIGYGWGRINNTDWKLIGTMLGCIVFVDLAIFLTPNITKLFNAEFQNEQLLEESLRKMKKTVDHVTLKTIQFNSVIEYSDYHFREKEDPKNNEEYKKDLEEYLSMYNDVFQYDMKVHRIDSSTVEIRDQHMQTILQSFQMWSNIEIPGKQYEENVNTLLQEKILVVEIDEYIIAYSEGVHNSFLIAIKSNGSPVNGVDAYYIISLCRTFEWWMT</sequence>
<keyword evidence="3" id="KW-1185">Reference proteome</keyword>
<comment type="caution">
    <text evidence="2">The sequence shown here is derived from an EMBL/GenBank/DDBJ whole genome shotgun (WGS) entry which is preliminary data.</text>
</comment>
<feature type="transmembrane region" description="Helical" evidence="1">
    <location>
        <begin position="6"/>
        <end position="26"/>
    </location>
</feature>
<protein>
    <submittedName>
        <fullName evidence="2">Type II toxin-antitoxin system SpoIISA family toxin</fullName>
    </submittedName>
</protein>
<gene>
    <name evidence="2" type="ORF">J5Y03_00590</name>
</gene>
<reference evidence="2" key="1">
    <citation type="submission" date="2021-04" db="EMBL/GenBank/DDBJ databases">
        <title>Genome seq and assembly of Bacillus sp.</title>
        <authorList>
            <person name="Chhetri G."/>
        </authorList>
    </citation>
    <scope>NUCLEOTIDE SEQUENCE</scope>
    <source>
        <strain evidence="2">RG28</strain>
    </source>
</reference>
<keyword evidence="1" id="KW-0472">Membrane</keyword>
<dbReference type="GO" id="GO:0016020">
    <property type="term" value="C:membrane"/>
    <property type="evidence" value="ECO:0007669"/>
    <property type="project" value="InterPro"/>
</dbReference>
<evidence type="ECO:0000313" key="2">
    <source>
        <dbReference type="EMBL" id="MBP0723679.1"/>
    </source>
</evidence>
<feature type="transmembrane region" description="Helical" evidence="1">
    <location>
        <begin position="42"/>
        <end position="59"/>
    </location>
</feature>
<dbReference type="AlphaFoldDB" id="A0A940SID5"/>
<dbReference type="EMBL" id="JAGIYQ010000001">
    <property type="protein sequence ID" value="MBP0723679.1"/>
    <property type="molecule type" value="Genomic_DNA"/>
</dbReference>
<keyword evidence="1" id="KW-0812">Transmembrane</keyword>
<accession>A0A940SID5</accession>
<dbReference type="Pfam" id="PF14171">
    <property type="entry name" value="SpoIISA_toxin"/>
    <property type="match status" value="1"/>
</dbReference>
<proteinExistence type="predicted"/>
<evidence type="ECO:0000256" key="1">
    <source>
        <dbReference type="SAM" id="Phobius"/>
    </source>
</evidence>
<dbReference type="InterPro" id="IPR025940">
    <property type="entry name" value="SpoIISA_toxin"/>
</dbReference>
<feature type="transmembrane region" description="Helical" evidence="1">
    <location>
        <begin position="65"/>
        <end position="83"/>
    </location>
</feature>
<keyword evidence="1" id="KW-1133">Transmembrane helix</keyword>
<name>A0A940SID5_9BACI</name>
<dbReference type="RefSeq" id="WP_209401306.1">
    <property type="nucleotide sequence ID" value="NZ_JAGIYQ010000001.1"/>
</dbReference>